<dbReference type="PANTHER" id="PTHR46601">
    <property type="entry name" value="ULP_PROTEASE DOMAIN-CONTAINING PROTEIN"/>
    <property type="match status" value="1"/>
</dbReference>
<proteinExistence type="predicted"/>
<gene>
    <name evidence="3" type="ORF">DIATSA_LOCUS11676</name>
</gene>
<reference evidence="3" key="1">
    <citation type="submission" date="2021-12" db="EMBL/GenBank/DDBJ databases">
        <authorList>
            <person name="King R."/>
        </authorList>
    </citation>
    <scope>NUCLEOTIDE SEQUENCE</scope>
</reference>
<dbReference type="AlphaFoldDB" id="A0A9N9RDF0"/>
<feature type="region of interest" description="Disordered" evidence="2">
    <location>
        <begin position="1"/>
        <end position="20"/>
    </location>
</feature>
<keyword evidence="1" id="KW-0175">Coiled coil</keyword>
<evidence type="ECO:0000256" key="1">
    <source>
        <dbReference type="SAM" id="Coils"/>
    </source>
</evidence>
<evidence type="ECO:0000256" key="2">
    <source>
        <dbReference type="SAM" id="MobiDB-lite"/>
    </source>
</evidence>
<feature type="coiled-coil region" evidence="1">
    <location>
        <begin position="25"/>
        <end position="55"/>
    </location>
</feature>
<accession>A0A9N9RDF0</accession>
<sequence length="724" mass="83535">MPLTGAGKTRRYREKLKNERPDEYAAQCKRNLDRLKSKKKKITEMSSEEAELQRKKWREEKRKNCAKIKKIKSITKCTNEPENPIDGSDLITLNRFRRKCRFLLKKCRYLQQCTDKLKTQKEKYKKRLYRLKIKDMKEINDLNLTITKMRAREEVLESTLQKTYRGRKETRTQHKEKKQIRYLMDTLVESYKKYKDGGGRYGLTSFFNHKPFYVLSPHLNARDTCLCIKHSNLEFLHSAIRRCGALKMGMRQVLSNVACDTKSYTCMYDKCESCKDKKLNFESSENSKTDDSNIVSWLRWERQDHTYSKKEGIETKEIKTKRTKKITKSGTLEDLKNFFNEELHNFKKHYYNMQQQQSQYRKAISQLKDNEVVLVCDFSESYEAKLASEIQAMHFGASKHQITLHTGMVYWHNKSQSFCTLAESHGKSVADGIGGSVKRTLDRKVCQGVDVTDAKDSYDILKQCLKVTKVFLVPDSAITAITHILPRNIQPLKGTLQVHQIMTHDENIIKFRDVSCFCEPLRGRCACFQPQIHSVVSKTNRGGDRIQRVQSLAKPPELAQPECQVFDDISLQHVNNQIKHKGIIDSLEGGSLDSALPDLVGTFDISDMESLKSLDVNINNSEGPVELMDINVMPIIFAPVPKSTVRQTPGKENKTIKKTFTICQKCKASVVGRKANRMSCKKNYCEECTAGPQKWDYLCDICLEGGSLAGIKILIYEDNRTSTW</sequence>
<evidence type="ECO:0000313" key="4">
    <source>
        <dbReference type="Proteomes" id="UP001153714"/>
    </source>
</evidence>
<evidence type="ECO:0000313" key="3">
    <source>
        <dbReference type="EMBL" id="CAG9794283.1"/>
    </source>
</evidence>
<dbReference type="PANTHER" id="PTHR46601:SF1">
    <property type="entry name" value="ADF-H DOMAIN-CONTAINING PROTEIN"/>
    <property type="match status" value="1"/>
</dbReference>
<protein>
    <submittedName>
        <fullName evidence="3">Uncharacterized protein</fullName>
    </submittedName>
</protein>
<dbReference type="OrthoDB" id="6375801at2759"/>
<organism evidence="3 4">
    <name type="scientific">Diatraea saccharalis</name>
    <name type="common">sugarcane borer</name>
    <dbReference type="NCBI Taxonomy" id="40085"/>
    <lineage>
        <taxon>Eukaryota</taxon>
        <taxon>Metazoa</taxon>
        <taxon>Ecdysozoa</taxon>
        <taxon>Arthropoda</taxon>
        <taxon>Hexapoda</taxon>
        <taxon>Insecta</taxon>
        <taxon>Pterygota</taxon>
        <taxon>Neoptera</taxon>
        <taxon>Endopterygota</taxon>
        <taxon>Lepidoptera</taxon>
        <taxon>Glossata</taxon>
        <taxon>Ditrysia</taxon>
        <taxon>Pyraloidea</taxon>
        <taxon>Crambidae</taxon>
        <taxon>Crambinae</taxon>
        <taxon>Diatraea</taxon>
    </lineage>
</organism>
<keyword evidence="4" id="KW-1185">Reference proteome</keyword>
<dbReference type="Proteomes" id="UP001153714">
    <property type="component" value="Chromosome 6"/>
</dbReference>
<name>A0A9N9RDF0_9NEOP</name>
<dbReference type="EMBL" id="OU893337">
    <property type="protein sequence ID" value="CAG9794283.1"/>
    <property type="molecule type" value="Genomic_DNA"/>
</dbReference>
<reference evidence="3" key="2">
    <citation type="submission" date="2022-10" db="EMBL/GenBank/DDBJ databases">
        <authorList>
            <consortium name="ENA_rothamsted_submissions"/>
            <consortium name="culmorum"/>
            <person name="King R."/>
        </authorList>
    </citation>
    <scope>NUCLEOTIDE SEQUENCE</scope>
</reference>